<comment type="caution">
    <text evidence="1">The sequence shown here is derived from an EMBL/GenBank/DDBJ whole genome shotgun (WGS) entry which is preliminary data.</text>
</comment>
<reference evidence="1" key="1">
    <citation type="submission" date="2022-10" db="EMBL/GenBank/DDBJ databases">
        <title>Culturing micro-colonial fungi from biological soil crusts in the Mojave desert and describing Neophaeococcomyces mojavensis, and introducing the new genera and species Taxawa tesnikishii.</title>
        <authorList>
            <person name="Kurbessoian T."/>
            <person name="Stajich J.E."/>
        </authorList>
    </citation>
    <scope>NUCLEOTIDE SEQUENCE</scope>
    <source>
        <strain evidence="1">TK_1</strain>
    </source>
</reference>
<keyword evidence="2" id="KW-1185">Reference proteome</keyword>
<dbReference type="EMBL" id="JAPDRL010000185">
    <property type="protein sequence ID" value="KAJ9655217.1"/>
    <property type="molecule type" value="Genomic_DNA"/>
</dbReference>
<dbReference type="Proteomes" id="UP001172684">
    <property type="component" value="Unassembled WGS sequence"/>
</dbReference>
<name>A0ABQ9NF79_9PEZI</name>
<organism evidence="1 2">
    <name type="scientific">Coniosporium apollinis</name>
    <dbReference type="NCBI Taxonomy" id="61459"/>
    <lineage>
        <taxon>Eukaryota</taxon>
        <taxon>Fungi</taxon>
        <taxon>Dikarya</taxon>
        <taxon>Ascomycota</taxon>
        <taxon>Pezizomycotina</taxon>
        <taxon>Dothideomycetes</taxon>
        <taxon>Dothideomycetes incertae sedis</taxon>
        <taxon>Coniosporium</taxon>
    </lineage>
</organism>
<protein>
    <submittedName>
        <fullName evidence="1">Uncharacterized protein</fullName>
    </submittedName>
</protein>
<gene>
    <name evidence="1" type="ORF">H2201_008854</name>
</gene>
<sequence length="215" mass="24954">MQCSLIKSKNPRNPAYKQCYNENRIVDFLKFDVIKPHTNQFSNELKQQLGNVSSRDDDLEEVYAKRYYEAVRDPDARPKEELEHLVDTLSGIVREWTEMQAGKENDFTWYNRDIAHCYMKYLDVKPKGPSYPVIDEWTRKALTSAPTTWEQLKASALYAKFMHSSRCHFVFALAGRELLYMKPLQADPEALTVVADILQNMKVKKGTTYDVEGEG</sequence>
<evidence type="ECO:0000313" key="2">
    <source>
        <dbReference type="Proteomes" id="UP001172684"/>
    </source>
</evidence>
<evidence type="ECO:0000313" key="1">
    <source>
        <dbReference type="EMBL" id="KAJ9655217.1"/>
    </source>
</evidence>
<proteinExistence type="predicted"/>
<accession>A0ABQ9NF79</accession>